<name>A0A9D4RR63_DREPO</name>
<proteinExistence type="predicted"/>
<evidence type="ECO:0000313" key="2">
    <source>
        <dbReference type="Proteomes" id="UP000828390"/>
    </source>
</evidence>
<keyword evidence="2" id="KW-1185">Reference proteome</keyword>
<dbReference type="Proteomes" id="UP000828390">
    <property type="component" value="Unassembled WGS sequence"/>
</dbReference>
<reference evidence="1" key="2">
    <citation type="submission" date="2020-11" db="EMBL/GenBank/DDBJ databases">
        <authorList>
            <person name="McCartney M.A."/>
            <person name="Auch B."/>
            <person name="Kono T."/>
            <person name="Mallez S."/>
            <person name="Becker A."/>
            <person name="Gohl D.M."/>
            <person name="Silverstein K.A.T."/>
            <person name="Koren S."/>
            <person name="Bechman K.B."/>
            <person name="Herman A."/>
            <person name="Abrahante J.E."/>
            <person name="Garbe J."/>
        </authorList>
    </citation>
    <scope>NUCLEOTIDE SEQUENCE</scope>
    <source>
        <strain evidence="1">Duluth1</strain>
        <tissue evidence="1">Whole animal</tissue>
    </source>
</reference>
<gene>
    <name evidence="1" type="ORF">DPMN_038943</name>
</gene>
<sequence>MVFVDFCQRRQNRSLTSRAKQDNGQRMRETETNNLFSSLLKVDVHGNLINALTCIYCPLYWDIEPNISGTPVVPPPNPPPPNMSLHSPHLARPPRFLRTLRRLPQVTAKRVLKRS</sequence>
<dbReference type="AlphaFoldDB" id="A0A9D4RR63"/>
<organism evidence="1 2">
    <name type="scientific">Dreissena polymorpha</name>
    <name type="common">Zebra mussel</name>
    <name type="synonym">Mytilus polymorpha</name>
    <dbReference type="NCBI Taxonomy" id="45954"/>
    <lineage>
        <taxon>Eukaryota</taxon>
        <taxon>Metazoa</taxon>
        <taxon>Spiralia</taxon>
        <taxon>Lophotrochozoa</taxon>
        <taxon>Mollusca</taxon>
        <taxon>Bivalvia</taxon>
        <taxon>Autobranchia</taxon>
        <taxon>Heteroconchia</taxon>
        <taxon>Euheterodonta</taxon>
        <taxon>Imparidentia</taxon>
        <taxon>Neoheterodontei</taxon>
        <taxon>Myida</taxon>
        <taxon>Dreissenoidea</taxon>
        <taxon>Dreissenidae</taxon>
        <taxon>Dreissena</taxon>
    </lineage>
</organism>
<comment type="caution">
    <text evidence="1">The sequence shown here is derived from an EMBL/GenBank/DDBJ whole genome shotgun (WGS) entry which is preliminary data.</text>
</comment>
<reference evidence="1" key="1">
    <citation type="journal article" date="2019" name="bioRxiv">
        <title>The Genome of the Zebra Mussel, Dreissena polymorpha: A Resource for Invasive Species Research.</title>
        <authorList>
            <person name="McCartney M.A."/>
            <person name="Auch B."/>
            <person name="Kono T."/>
            <person name="Mallez S."/>
            <person name="Zhang Y."/>
            <person name="Obille A."/>
            <person name="Becker A."/>
            <person name="Abrahante J.E."/>
            <person name="Garbe J."/>
            <person name="Badalamenti J.P."/>
            <person name="Herman A."/>
            <person name="Mangelson H."/>
            <person name="Liachko I."/>
            <person name="Sullivan S."/>
            <person name="Sone E.D."/>
            <person name="Koren S."/>
            <person name="Silverstein K.A.T."/>
            <person name="Beckman K.B."/>
            <person name="Gohl D.M."/>
        </authorList>
    </citation>
    <scope>NUCLEOTIDE SEQUENCE</scope>
    <source>
        <strain evidence="1">Duluth1</strain>
        <tissue evidence="1">Whole animal</tissue>
    </source>
</reference>
<dbReference type="EMBL" id="JAIWYP010000002">
    <property type="protein sequence ID" value="KAH3875670.1"/>
    <property type="molecule type" value="Genomic_DNA"/>
</dbReference>
<evidence type="ECO:0000313" key="1">
    <source>
        <dbReference type="EMBL" id="KAH3875670.1"/>
    </source>
</evidence>
<protein>
    <submittedName>
        <fullName evidence="1">Uncharacterized protein</fullName>
    </submittedName>
</protein>
<accession>A0A9D4RR63</accession>